<comment type="caution">
    <text evidence="2">The sequence shown here is derived from an EMBL/GenBank/DDBJ whole genome shotgun (WGS) entry which is preliminary data.</text>
</comment>
<protein>
    <submittedName>
        <fullName evidence="2">Glycerophosphodiester phosphodiesterase</fullName>
    </submittedName>
</protein>
<name>A0ABT0XHK2_9BACI</name>
<dbReference type="InterPro" id="IPR030395">
    <property type="entry name" value="GP_PDE_dom"/>
</dbReference>
<dbReference type="InterPro" id="IPR017946">
    <property type="entry name" value="PLC-like_Pdiesterase_TIM-brl"/>
</dbReference>
<organism evidence="2 3">
    <name type="scientific">Alkalicoccobacillus plakortidis</name>
    <dbReference type="NCBI Taxonomy" id="444060"/>
    <lineage>
        <taxon>Bacteria</taxon>
        <taxon>Bacillati</taxon>
        <taxon>Bacillota</taxon>
        <taxon>Bacilli</taxon>
        <taxon>Bacillales</taxon>
        <taxon>Bacillaceae</taxon>
        <taxon>Alkalicoccobacillus</taxon>
    </lineage>
</organism>
<dbReference type="Pfam" id="PF03009">
    <property type="entry name" value="GDPD"/>
    <property type="match status" value="1"/>
</dbReference>
<feature type="domain" description="GP-PDE" evidence="1">
    <location>
        <begin position="198"/>
        <end position="424"/>
    </location>
</feature>
<dbReference type="EMBL" id="JAMQJY010000001">
    <property type="protein sequence ID" value="MCM2675386.1"/>
    <property type="molecule type" value="Genomic_DNA"/>
</dbReference>
<reference evidence="2" key="1">
    <citation type="submission" date="2022-06" db="EMBL/GenBank/DDBJ databases">
        <title>Alkalicoccobacillus porphyridii sp. nov., isolated from a marine red alga, Porphyridium purpureum and reclassification of Shouchella plakortidis and Shouchella gibsonii as Alkalicoccobacillus plakortidis comb. nov. and Alkalicoccobacillus gibsonii comb. nov.</title>
        <authorList>
            <person name="Kim K.H."/>
            <person name="Lee J.K."/>
            <person name="Han D.M."/>
            <person name="Baek J.H."/>
            <person name="Jeon C.O."/>
        </authorList>
    </citation>
    <scope>NUCLEOTIDE SEQUENCE</scope>
    <source>
        <strain evidence="2">DSM 19153</strain>
    </source>
</reference>
<dbReference type="SUPFAM" id="SSF51695">
    <property type="entry name" value="PLC-like phosphodiesterases"/>
    <property type="match status" value="1"/>
</dbReference>
<dbReference type="CDD" id="cd08556">
    <property type="entry name" value="GDPD"/>
    <property type="match status" value="1"/>
</dbReference>
<evidence type="ECO:0000259" key="1">
    <source>
        <dbReference type="PROSITE" id="PS51704"/>
    </source>
</evidence>
<evidence type="ECO:0000313" key="2">
    <source>
        <dbReference type="EMBL" id="MCM2675386.1"/>
    </source>
</evidence>
<gene>
    <name evidence="2" type="ORF">NDM98_07720</name>
</gene>
<proteinExistence type="predicted"/>
<evidence type="ECO:0000313" key="3">
    <source>
        <dbReference type="Proteomes" id="UP001203665"/>
    </source>
</evidence>
<dbReference type="PANTHER" id="PTHR46211">
    <property type="entry name" value="GLYCEROPHOSPHORYL DIESTER PHOSPHODIESTERASE"/>
    <property type="match status" value="1"/>
</dbReference>
<dbReference type="PROSITE" id="PS51704">
    <property type="entry name" value="GP_PDE"/>
    <property type="match status" value="1"/>
</dbReference>
<accession>A0ABT0XHK2</accession>
<sequence>MKKTKNQQPIIQVPILNLTQIEQLTSVQNKSTNMFISNDMVKGISLAHMDLFLASPCTKIIHIEDMEQLDAILSRITAKQKAKLTIVSANTQVLKAVFNSYTSCRRVFYAKEHSWSATALICLLNKLGIKTVLLQPELALMLTHTLHKHALVVWSHGEEKEKMHKLFSANVDAMTLSLTNDSRKMFDEYLKLHILKRPVFVAHRGAPQLDIENTLPAFEKAVEYGADVLETDIRETKDKQLILFHDPDIKRITSSKGLVSSFLLEELKDLLPVVTLDTFLTRFRQSPQLLLIEIKERHTVTEVIKLVEKYSMEHRVHIQSFDPESLQTVRSLNEEIGVSLLYSHNKWSKNRISHATVHQTLSQTQSSLNIKSTRSFHRTKNSFSKWGLHSFIWTIRREKELYRLWSLGVSGLIIDCIQHLIKIPIHLEILDAPKFNQNGDLVVPEKAYACYTNGSKKLVPVKWMMQEDTRLIELTSTTKRLNSLNTFCIYQFSINGLKRSVISKMTIIEEKNNKRGA</sequence>
<dbReference type="Proteomes" id="UP001203665">
    <property type="component" value="Unassembled WGS sequence"/>
</dbReference>
<dbReference type="PANTHER" id="PTHR46211:SF14">
    <property type="entry name" value="GLYCEROPHOSPHODIESTER PHOSPHODIESTERASE"/>
    <property type="match status" value="1"/>
</dbReference>
<dbReference type="Gene3D" id="3.20.20.190">
    <property type="entry name" value="Phosphatidylinositol (PI) phosphodiesterase"/>
    <property type="match status" value="1"/>
</dbReference>
<dbReference type="RefSeq" id="WP_251605988.1">
    <property type="nucleotide sequence ID" value="NZ_JAMQJY010000001.1"/>
</dbReference>
<keyword evidence="3" id="KW-1185">Reference proteome</keyword>